<accession>A0A1D3UJF5</accession>
<evidence type="ECO:0000313" key="1">
    <source>
        <dbReference type="EMBL" id="PDP44167.1"/>
    </source>
</evidence>
<dbReference type="EMBL" id="NSLJ01000009">
    <property type="protein sequence ID" value="PDP44167.1"/>
    <property type="molecule type" value="Genomic_DNA"/>
</dbReference>
<dbReference type="Proteomes" id="UP000182057">
    <property type="component" value="Unassembled WGS sequence"/>
</dbReference>
<evidence type="ECO:0000313" key="4">
    <source>
        <dbReference type="Proteomes" id="UP000219259"/>
    </source>
</evidence>
<sequence length="152" mass="16837">MLKYVSYDIVFREIPDETTLALNLSNCPNGCPGCHSLWLQEDQGEPLTEEVLAGLLGCYGNAVTCLCFMGGDADPYEVVRLAAFVKQTATIKVGWYSGRPALPSDFPVHHFQYIKLGPYIERLGPLSSPTTNQKLYRITDDGEMIPMAYPSL</sequence>
<gene>
    <name evidence="1" type="primary">nrdG</name>
    <name evidence="1" type="ORF">CLI86_04760</name>
    <name evidence="2" type="ORF">TFUB20_00979</name>
</gene>
<dbReference type="Proteomes" id="UP000219259">
    <property type="component" value="Unassembled WGS sequence"/>
</dbReference>
<dbReference type="EMBL" id="FMMM01000033">
    <property type="protein sequence ID" value="SCQ20251.1"/>
    <property type="molecule type" value="Genomic_DNA"/>
</dbReference>
<name>A0A1D3UJF5_TANFO</name>
<organism evidence="2 3">
    <name type="scientific">Tannerella forsythia</name>
    <name type="common">Bacteroides forsythus</name>
    <dbReference type="NCBI Taxonomy" id="28112"/>
    <lineage>
        <taxon>Bacteria</taxon>
        <taxon>Pseudomonadati</taxon>
        <taxon>Bacteroidota</taxon>
        <taxon>Bacteroidia</taxon>
        <taxon>Bacteroidales</taxon>
        <taxon>Tannerellaceae</taxon>
        <taxon>Tannerella</taxon>
    </lineage>
</organism>
<dbReference type="InterPro" id="IPR014191">
    <property type="entry name" value="Anaer_RNR_activator"/>
</dbReference>
<dbReference type="RefSeq" id="WP_046824615.1">
    <property type="nucleotide sequence ID" value="NZ_CAJPTF010000004.1"/>
</dbReference>
<dbReference type="OrthoDB" id="9782387at2"/>
<dbReference type="NCBIfam" id="TIGR02826">
    <property type="entry name" value="RNR_activ_nrdG3"/>
    <property type="match status" value="1"/>
</dbReference>
<dbReference type="AlphaFoldDB" id="A0A1D3UJF5"/>
<protein>
    <submittedName>
        <fullName evidence="1">Anaerobic ribonucleoside-triphosphate reductase activating protein</fullName>
    </submittedName>
</protein>
<evidence type="ECO:0000313" key="3">
    <source>
        <dbReference type="Proteomes" id="UP000182057"/>
    </source>
</evidence>
<evidence type="ECO:0000313" key="2">
    <source>
        <dbReference type="EMBL" id="SCQ20251.1"/>
    </source>
</evidence>
<reference evidence="1 4" key="2">
    <citation type="submission" date="2017-09" db="EMBL/GenBank/DDBJ databases">
        <title>Phase variable restriction modification systems are present in the genome sequences of periodontal pathogens Prevotella intermedia, Tannerella forsythia and Porphyromonas gingivalis.</title>
        <authorList>
            <person name="Haigh R.D."/>
            <person name="Crawford L."/>
            <person name="Ralph J."/>
            <person name="Wanford J."/>
            <person name="Vartoukian S.R."/>
            <person name="Hijazib K."/>
            <person name="Wade W."/>
            <person name="Oggioni M.R."/>
        </authorList>
    </citation>
    <scope>NUCLEOTIDE SEQUENCE [LARGE SCALE GENOMIC DNA]</scope>
    <source>
        <strain evidence="1 4">WW11663</strain>
    </source>
</reference>
<proteinExistence type="predicted"/>
<reference evidence="2 3" key="1">
    <citation type="submission" date="2016-09" db="EMBL/GenBank/DDBJ databases">
        <authorList>
            <person name="Capua I."/>
            <person name="De Benedictis P."/>
            <person name="Joannis T."/>
            <person name="Lombin L.H."/>
            <person name="Cattoli G."/>
        </authorList>
    </citation>
    <scope>NUCLEOTIDE SEQUENCE [LARGE SCALE GENOMIC DNA]</scope>
    <source>
        <strain evidence="2 3">UB20</strain>
    </source>
</reference>